<protein>
    <submittedName>
        <fullName evidence="7">Penicillin-binding protein 2</fullName>
    </submittedName>
</protein>
<dbReference type="Gene3D" id="3.90.1310.10">
    <property type="entry name" value="Penicillin-binding protein 2a (Domain 2)"/>
    <property type="match status" value="1"/>
</dbReference>
<feature type="compositionally biased region" description="Low complexity" evidence="4">
    <location>
        <begin position="7"/>
        <end position="16"/>
    </location>
</feature>
<dbReference type="SUPFAM" id="SSF56519">
    <property type="entry name" value="Penicillin binding protein dimerisation domain"/>
    <property type="match status" value="1"/>
</dbReference>
<accession>A0ABX7Y7S8</accession>
<dbReference type="Pfam" id="PF00905">
    <property type="entry name" value="Transpeptidase"/>
    <property type="match status" value="1"/>
</dbReference>
<dbReference type="SUPFAM" id="SSF56601">
    <property type="entry name" value="beta-lactamase/transpeptidase-like"/>
    <property type="match status" value="1"/>
</dbReference>
<evidence type="ECO:0000259" key="6">
    <source>
        <dbReference type="Pfam" id="PF03717"/>
    </source>
</evidence>
<dbReference type="PANTHER" id="PTHR30627">
    <property type="entry name" value="PEPTIDOGLYCAN D,D-TRANSPEPTIDASE"/>
    <property type="match status" value="1"/>
</dbReference>
<evidence type="ECO:0000313" key="7">
    <source>
        <dbReference type="EMBL" id="QUC09279.1"/>
    </source>
</evidence>
<feature type="region of interest" description="Disordered" evidence="4">
    <location>
        <begin position="1"/>
        <end position="22"/>
    </location>
</feature>
<keyword evidence="8" id="KW-1185">Reference proteome</keyword>
<dbReference type="InterPro" id="IPR001460">
    <property type="entry name" value="PCN-bd_Tpept"/>
</dbReference>
<evidence type="ECO:0000256" key="2">
    <source>
        <dbReference type="ARBA" id="ARBA00007171"/>
    </source>
</evidence>
<dbReference type="InterPro" id="IPR012338">
    <property type="entry name" value="Beta-lactam/transpept-like"/>
</dbReference>
<dbReference type="InterPro" id="IPR050515">
    <property type="entry name" value="Beta-lactam/transpept"/>
</dbReference>
<gene>
    <name evidence="7" type="ORF">J5A65_06065</name>
</gene>
<dbReference type="Proteomes" id="UP000678513">
    <property type="component" value="Chromosome"/>
</dbReference>
<dbReference type="InterPro" id="IPR005311">
    <property type="entry name" value="PBP_dimer"/>
</dbReference>
<feature type="domain" description="Penicillin-binding protein transpeptidase" evidence="5">
    <location>
        <begin position="301"/>
        <end position="605"/>
    </location>
</feature>
<dbReference type="PANTHER" id="PTHR30627:SF1">
    <property type="entry name" value="PEPTIDOGLYCAN D,D-TRANSPEPTIDASE FTSI"/>
    <property type="match status" value="1"/>
</dbReference>
<comment type="subcellular location">
    <subcellularLocation>
        <location evidence="1">Membrane</location>
    </subcellularLocation>
</comment>
<evidence type="ECO:0000259" key="5">
    <source>
        <dbReference type="Pfam" id="PF00905"/>
    </source>
</evidence>
<dbReference type="InterPro" id="IPR036138">
    <property type="entry name" value="PBP_dimer_sf"/>
</dbReference>
<name>A0ABX7Y7S8_9ACTN</name>
<dbReference type="Gene3D" id="3.30.450.330">
    <property type="match status" value="1"/>
</dbReference>
<sequence>MSPRPPGRSRSGPATRRASHGRRYRRVWRMPLGRSGMRIRAFMMALLLLVVVCVGRAVQLQALEAQTFAAQAAEKMQNTRELLPDRGMIADRNGVVLAATEPAMHITADPEMVQSNGADKRYAVSAKKQEEAEAAPQAVAKILATHLGGSESKYLEILLTKDSKHAEIARHVPAATWTEIENDMRKGIDGDGKRRWYGLFAQPDPMRTYPNRALASNVVGFVNGEGKGSAGLEGLLDSQLAGTPGQEVYEHSTYGRIPLGTNVLTPPVNGINYSLTLDADLQWFSEQALADGIAKAGAKTGSILVMNPNNGEILALATAPSFDSANPGAADPGNLGNRTVTEAFEPGSTEKVLTMAALADSGLVTPDTKVDIPARIASGGGYVTDSFEHGQIKLTARGVMAQSSNIGTIKLTRQMDREKLHEYLTSFGLGSVPGVGLPAESAGSVPAADMADYTRDQISFGQGLSVTTVQMGAALSAAVNGGTYHQPQIIRSATNPDGTPVSLAAPSSHRVISEEASGMVVNMMEAVITSASSERAIPGYRTAGKSGTAQRYDPSCKCYNGYTSSFVGVAPADKPQLLVYVVLDQPTNGNLGSQLALPVVNNVLQMALPRYNVVPSSTPAPKEPLTWE</sequence>
<feature type="domain" description="Penicillin-binding protein dimerisation" evidence="6">
    <location>
        <begin position="84"/>
        <end position="257"/>
    </location>
</feature>
<dbReference type="Gene3D" id="3.40.710.10">
    <property type="entry name" value="DD-peptidase/beta-lactamase superfamily"/>
    <property type="match status" value="1"/>
</dbReference>
<keyword evidence="3" id="KW-0472">Membrane</keyword>
<proteinExistence type="inferred from homology"/>
<reference evidence="7 8" key="1">
    <citation type="submission" date="2021-03" db="EMBL/GenBank/DDBJ databases">
        <title>Human Oral Microbial Genomes.</title>
        <authorList>
            <person name="Johnston C.D."/>
            <person name="Chen T."/>
            <person name="Dewhirst F.E."/>
        </authorList>
    </citation>
    <scope>NUCLEOTIDE SEQUENCE [LARGE SCALE GENOMIC DNA]</scope>
    <source>
        <strain evidence="7 8">DSMZ 100122</strain>
    </source>
</reference>
<dbReference type="EMBL" id="CP072384">
    <property type="protein sequence ID" value="QUC09279.1"/>
    <property type="molecule type" value="Genomic_DNA"/>
</dbReference>
<organism evidence="7 8">
    <name type="scientific">Arachnia rubra</name>
    <dbReference type="NCBI Taxonomy" id="1547448"/>
    <lineage>
        <taxon>Bacteria</taxon>
        <taxon>Bacillati</taxon>
        <taxon>Actinomycetota</taxon>
        <taxon>Actinomycetes</taxon>
        <taxon>Propionibacteriales</taxon>
        <taxon>Propionibacteriaceae</taxon>
        <taxon>Arachnia</taxon>
    </lineage>
</organism>
<evidence type="ECO:0000313" key="8">
    <source>
        <dbReference type="Proteomes" id="UP000678513"/>
    </source>
</evidence>
<comment type="similarity">
    <text evidence="2">Belongs to the transpeptidase family.</text>
</comment>
<dbReference type="Pfam" id="PF03717">
    <property type="entry name" value="PBP_dimer"/>
    <property type="match status" value="1"/>
</dbReference>
<evidence type="ECO:0000256" key="4">
    <source>
        <dbReference type="SAM" id="MobiDB-lite"/>
    </source>
</evidence>
<evidence type="ECO:0000256" key="3">
    <source>
        <dbReference type="ARBA" id="ARBA00023136"/>
    </source>
</evidence>
<evidence type="ECO:0000256" key="1">
    <source>
        <dbReference type="ARBA" id="ARBA00004370"/>
    </source>
</evidence>